<accession>A0ABW5FUS6</accession>
<comment type="caution">
    <text evidence="2">The sequence shown here is derived from an EMBL/GenBank/DDBJ whole genome shotgun (WGS) entry which is preliminary data.</text>
</comment>
<name>A0ABW5FUS6_9PSEU</name>
<sequence>MNTVQDWSTWRHPTAGGRSSGAVPVEPAAPVPAVVGAAGTGGGRHAREGSGLGEEDMT</sequence>
<proteinExistence type="predicted"/>
<feature type="compositionally biased region" description="Low complexity" evidence="1">
    <location>
        <begin position="21"/>
        <end position="37"/>
    </location>
</feature>
<feature type="region of interest" description="Disordered" evidence="1">
    <location>
        <begin position="1"/>
        <end position="58"/>
    </location>
</feature>
<reference evidence="3" key="1">
    <citation type="journal article" date="2019" name="Int. J. Syst. Evol. Microbiol.">
        <title>The Global Catalogue of Microorganisms (GCM) 10K type strain sequencing project: providing services to taxonomists for standard genome sequencing and annotation.</title>
        <authorList>
            <consortium name="The Broad Institute Genomics Platform"/>
            <consortium name="The Broad Institute Genome Sequencing Center for Infectious Disease"/>
            <person name="Wu L."/>
            <person name="Ma J."/>
        </authorList>
    </citation>
    <scope>NUCLEOTIDE SEQUENCE [LARGE SCALE GENOMIC DNA]</scope>
    <source>
        <strain evidence="3">CGMCC 4.7645</strain>
    </source>
</reference>
<evidence type="ECO:0000313" key="2">
    <source>
        <dbReference type="EMBL" id="MFD2417517.1"/>
    </source>
</evidence>
<protein>
    <submittedName>
        <fullName evidence="2">Uncharacterized protein</fullName>
    </submittedName>
</protein>
<evidence type="ECO:0000256" key="1">
    <source>
        <dbReference type="SAM" id="MobiDB-lite"/>
    </source>
</evidence>
<organism evidence="2 3">
    <name type="scientific">Amycolatopsis pigmentata</name>
    <dbReference type="NCBI Taxonomy" id="450801"/>
    <lineage>
        <taxon>Bacteria</taxon>
        <taxon>Bacillati</taxon>
        <taxon>Actinomycetota</taxon>
        <taxon>Actinomycetes</taxon>
        <taxon>Pseudonocardiales</taxon>
        <taxon>Pseudonocardiaceae</taxon>
        <taxon>Amycolatopsis</taxon>
    </lineage>
</organism>
<keyword evidence="3" id="KW-1185">Reference proteome</keyword>
<dbReference type="EMBL" id="JBHUKR010000007">
    <property type="protein sequence ID" value="MFD2417517.1"/>
    <property type="molecule type" value="Genomic_DNA"/>
</dbReference>
<evidence type="ECO:0000313" key="3">
    <source>
        <dbReference type="Proteomes" id="UP001597417"/>
    </source>
</evidence>
<gene>
    <name evidence="2" type="ORF">ACFSXZ_14400</name>
</gene>
<dbReference type="Proteomes" id="UP001597417">
    <property type="component" value="Unassembled WGS sequence"/>
</dbReference>